<gene>
    <name evidence="2" type="ORF">niasHT_012288</name>
</gene>
<evidence type="ECO:0000313" key="2">
    <source>
        <dbReference type="EMBL" id="KAL3113428.1"/>
    </source>
</evidence>
<dbReference type="AlphaFoldDB" id="A0ABD2LE61"/>
<accession>A0ABD2LE61</accession>
<keyword evidence="3" id="KW-1185">Reference proteome</keyword>
<protein>
    <submittedName>
        <fullName evidence="2">Uncharacterized protein</fullName>
    </submittedName>
</protein>
<feature type="region of interest" description="Disordered" evidence="1">
    <location>
        <begin position="261"/>
        <end position="283"/>
    </location>
</feature>
<sequence>MRLNSSTSAGKGCKCGWGSCFPSPGISVRIGDWLVAKKNQNECPKDCTWGECHPQAGAFGDDCCKADYIYKCCEKPPPVLKGCQKKQSECPKNCTWGACHPHEGAIGDECCKAGYGFKCCEEAPKKERPCDLLKRKKCLKKWNPPCENCYHTSGKCFPSNGSRGDECCAADHELVCNLDMTHDQKMVADPSYAQFVHCAIQGHPDKETLTKCIPQQYRGSSEYDKIFGCQRALECLLRPHNSWSSLMICMPNDIGDRIQCAEPLPPTEEPPTTAQTSTPKSPVEIPIEIGGGGEKPYVAVLDVDNCTNMVKDLCACGQAWCVLRVGYSRTPCCPTDYDLVCCAKKAKAIDLVRMEFEVQGRLNETYETDMPTALTDSDNAPITTASPDSATTLCLRSAMTIYALSAAIAFLLMSITLPL</sequence>
<reference evidence="2 3" key="1">
    <citation type="submission" date="2024-10" db="EMBL/GenBank/DDBJ databases">
        <authorList>
            <person name="Kim D."/>
        </authorList>
    </citation>
    <scope>NUCLEOTIDE SEQUENCE [LARGE SCALE GENOMIC DNA]</scope>
    <source>
        <strain evidence="2">BH-2024</strain>
    </source>
</reference>
<evidence type="ECO:0000313" key="3">
    <source>
        <dbReference type="Proteomes" id="UP001620626"/>
    </source>
</evidence>
<evidence type="ECO:0000256" key="1">
    <source>
        <dbReference type="SAM" id="MobiDB-lite"/>
    </source>
</evidence>
<name>A0ABD2LE61_9BILA</name>
<feature type="compositionally biased region" description="Low complexity" evidence="1">
    <location>
        <begin position="270"/>
        <end position="283"/>
    </location>
</feature>
<dbReference type="Proteomes" id="UP001620626">
    <property type="component" value="Unassembled WGS sequence"/>
</dbReference>
<dbReference type="EMBL" id="JBICBT010000447">
    <property type="protein sequence ID" value="KAL3113428.1"/>
    <property type="molecule type" value="Genomic_DNA"/>
</dbReference>
<comment type="caution">
    <text evidence="2">The sequence shown here is derived from an EMBL/GenBank/DDBJ whole genome shotgun (WGS) entry which is preliminary data.</text>
</comment>
<organism evidence="2 3">
    <name type="scientific">Heterodera trifolii</name>
    <dbReference type="NCBI Taxonomy" id="157864"/>
    <lineage>
        <taxon>Eukaryota</taxon>
        <taxon>Metazoa</taxon>
        <taxon>Ecdysozoa</taxon>
        <taxon>Nematoda</taxon>
        <taxon>Chromadorea</taxon>
        <taxon>Rhabditida</taxon>
        <taxon>Tylenchina</taxon>
        <taxon>Tylenchomorpha</taxon>
        <taxon>Tylenchoidea</taxon>
        <taxon>Heteroderidae</taxon>
        <taxon>Heteroderinae</taxon>
        <taxon>Heterodera</taxon>
    </lineage>
</organism>
<proteinExistence type="predicted"/>